<organism evidence="2 3">
    <name type="scientific">Malus domestica</name>
    <name type="common">Apple</name>
    <name type="synonym">Pyrus malus</name>
    <dbReference type="NCBI Taxonomy" id="3750"/>
    <lineage>
        <taxon>Eukaryota</taxon>
        <taxon>Viridiplantae</taxon>
        <taxon>Streptophyta</taxon>
        <taxon>Embryophyta</taxon>
        <taxon>Tracheophyta</taxon>
        <taxon>Spermatophyta</taxon>
        <taxon>Magnoliopsida</taxon>
        <taxon>eudicotyledons</taxon>
        <taxon>Gunneridae</taxon>
        <taxon>Pentapetalae</taxon>
        <taxon>rosids</taxon>
        <taxon>fabids</taxon>
        <taxon>Rosales</taxon>
        <taxon>Rosaceae</taxon>
        <taxon>Amygdaloideae</taxon>
        <taxon>Maleae</taxon>
        <taxon>Malus</taxon>
    </lineage>
</organism>
<reference evidence="2 3" key="1">
    <citation type="submission" date="2018-10" db="EMBL/GenBank/DDBJ databases">
        <title>A high-quality apple genome assembly.</title>
        <authorList>
            <person name="Hu J."/>
        </authorList>
    </citation>
    <scope>NUCLEOTIDE SEQUENCE [LARGE SCALE GENOMIC DNA]</scope>
    <source>
        <strain evidence="3">cv. HFTH1</strain>
        <tissue evidence="2">Young leaf</tissue>
    </source>
</reference>
<sequence>MAWGFAEEEGQSCYNSGHLKTDVLDSDLSMNMKNKRRGRDCYLQIIVTQSKVTGNPLKTDGFAGKTGVLNPTRSKRKGSSKLCSVPSNSQGRGPGLVASLLDGDTVLMSRGRE</sequence>
<dbReference type="AlphaFoldDB" id="A0A498K781"/>
<gene>
    <name evidence="2" type="ORF">DVH24_015104</name>
</gene>
<dbReference type="EMBL" id="RDQH01000330">
    <property type="protein sequence ID" value="RXI01755.1"/>
    <property type="molecule type" value="Genomic_DNA"/>
</dbReference>
<protein>
    <submittedName>
        <fullName evidence="2">Uncharacterized protein</fullName>
    </submittedName>
</protein>
<accession>A0A498K781</accession>
<feature type="region of interest" description="Disordered" evidence="1">
    <location>
        <begin position="62"/>
        <end position="98"/>
    </location>
</feature>
<comment type="caution">
    <text evidence="2">The sequence shown here is derived from an EMBL/GenBank/DDBJ whole genome shotgun (WGS) entry which is preliminary data.</text>
</comment>
<dbReference type="Proteomes" id="UP000290289">
    <property type="component" value="Chromosome 4"/>
</dbReference>
<proteinExistence type="predicted"/>
<name>A0A498K781_MALDO</name>
<feature type="compositionally biased region" description="Polar residues" evidence="1">
    <location>
        <begin position="81"/>
        <end position="91"/>
    </location>
</feature>
<evidence type="ECO:0000313" key="2">
    <source>
        <dbReference type="EMBL" id="RXI01755.1"/>
    </source>
</evidence>
<keyword evidence="3" id="KW-1185">Reference proteome</keyword>
<evidence type="ECO:0000313" key="3">
    <source>
        <dbReference type="Proteomes" id="UP000290289"/>
    </source>
</evidence>
<evidence type="ECO:0000256" key="1">
    <source>
        <dbReference type="SAM" id="MobiDB-lite"/>
    </source>
</evidence>